<evidence type="ECO:0000256" key="1">
    <source>
        <dbReference type="SAM" id="MobiDB-lite"/>
    </source>
</evidence>
<dbReference type="EMBL" id="PVNL01000084">
    <property type="protein sequence ID" value="PRQ06089.1"/>
    <property type="molecule type" value="Genomic_DNA"/>
</dbReference>
<sequence length="156" mass="16573">MVDDGEQRTPAELELALAQEPPGSKHPHRGGLQRVALQLLERVAELGVGRNDEAVDLAELDQPAADAGARAVELALDLLPRGLDRHLRLIEVFELAEHWPAVEQLAAVGTKQRADDLAIPGTEDHQVGRGESRVVGSARQVADVPVGAAALGQVSQ</sequence>
<proteinExistence type="predicted"/>
<feature type="region of interest" description="Disordered" evidence="1">
    <location>
        <begin position="1"/>
        <end position="31"/>
    </location>
</feature>
<name>A0A2S9YLV5_9BACT</name>
<reference evidence="2 3" key="1">
    <citation type="submission" date="2018-03" db="EMBL/GenBank/DDBJ databases">
        <title>Draft Genome Sequences of the Obligatory Marine Myxobacteria Enhygromyxa salina SWB007.</title>
        <authorList>
            <person name="Poehlein A."/>
            <person name="Moghaddam J.A."/>
            <person name="Harms H."/>
            <person name="Alanjari M."/>
            <person name="Koenig G.M."/>
            <person name="Daniel R."/>
            <person name="Schaeberle T.F."/>
        </authorList>
    </citation>
    <scope>NUCLEOTIDE SEQUENCE [LARGE SCALE GENOMIC DNA]</scope>
    <source>
        <strain evidence="2 3">SWB007</strain>
    </source>
</reference>
<organism evidence="2 3">
    <name type="scientific">Enhygromyxa salina</name>
    <dbReference type="NCBI Taxonomy" id="215803"/>
    <lineage>
        <taxon>Bacteria</taxon>
        <taxon>Pseudomonadati</taxon>
        <taxon>Myxococcota</taxon>
        <taxon>Polyangia</taxon>
        <taxon>Nannocystales</taxon>
        <taxon>Nannocystaceae</taxon>
        <taxon>Enhygromyxa</taxon>
    </lineage>
</organism>
<evidence type="ECO:0000313" key="3">
    <source>
        <dbReference type="Proteomes" id="UP000238823"/>
    </source>
</evidence>
<dbReference type="AlphaFoldDB" id="A0A2S9YLV5"/>
<dbReference type="Proteomes" id="UP000238823">
    <property type="component" value="Unassembled WGS sequence"/>
</dbReference>
<comment type="caution">
    <text evidence="2">The sequence shown here is derived from an EMBL/GenBank/DDBJ whole genome shotgun (WGS) entry which is preliminary data.</text>
</comment>
<protein>
    <submittedName>
        <fullName evidence="2">Uncharacterized protein</fullName>
    </submittedName>
</protein>
<feature type="compositionally biased region" description="Basic and acidic residues" evidence="1">
    <location>
        <begin position="1"/>
        <end position="11"/>
    </location>
</feature>
<gene>
    <name evidence="2" type="ORF">ENSA7_42290</name>
</gene>
<evidence type="ECO:0000313" key="2">
    <source>
        <dbReference type="EMBL" id="PRQ06089.1"/>
    </source>
</evidence>
<accession>A0A2S9YLV5</accession>